<protein>
    <submittedName>
        <fullName evidence="2">Uncharacterized protein</fullName>
    </submittedName>
</protein>
<accession>A0A835H8J1</accession>
<reference evidence="2 3" key="1">
    <citation type="submission" date="2020-10" db="EMBL/GenBank/DDBJ databases">
        <title>The Coptis chinensis genome and diversification of protoberbering-type alkaloids.</title>
        <authorList>
            <person name="Wang B."/>
            <person name="Shu S."/>
            <person name="Song C."/>
            <person name="Liu Y."/>
        </authorList>
    </citation>
    <scope>NUCLEOTIDE SEQUENCE [LARGE SCALE GENOMIC DNA]</scope>
    <source>
        <strain evidence="2">HL-2020</strain>
        <tissue evidence="2">Leaf</tissue>
    </source>
</reference>
<feature type="compositionally biased region" description="Gly residues" evidence="1">
    <location>
        <begin position="262"/>
        <end position="274"/>
    </location>
</feature>
<dbReference type="OrthoDB" id="1939383at2759"/>
<comment type="caution">
    <text evidence="2">The sequence shown here is derived from an EMBL/GenBank/DDBJ whole genome shotgun (WGS) entry which is preliminary data.</text>
</comment>
<feature type="region of interest" description="Disordered" evidence="1">
    <location>
        <begin position="205"/>
        <end position="249"/>
    </location>
</feature>
<sequence length="461" mass="51821">MFMDQLEEDEVDANVWLEREAKSTWARSHFDIISKCDAITNNFNESFNAWILKIRDKPLINFVDKYSLAVMGLLHDRRLLSMEMDDNNLIPAIVLVIKKLERKFPSCILMTFRICRYCSPYYHVNTFRATYAGWIFPFDNVDEWGKVMPGDEVLPPSIERKARRPRKQRIRGDDEERATSKRKCIKCGVEAEGENVEPIVDVQQQQEDTQVHNVDDIPKATRGGRRGGRRGGSQNVNVDQPPNETQVDNVQQNVYNEILRGGSVGRKGGRGGGSQNVNVDQPPNETQVDNVQQNVVLIGGGRGGSAGRRGGRGGIGRATSRGVGWWIRIDEEEPETPSTPGPSNPTSALREELATTDSELVTVTISGILSGIGDKELKIGIGVCRREGKRIRKRRKSQNLICEMEKRQATPMYCIPKPKVAADKVITVYTNGEPLYRCFMTLSIFNLKAKEWKLTVKCAQA</sequence>
<evidence type="ECO:0000313" key="2">
    <source>
        <dbReference type="EMBL" id="KAF9593974.1"/>
    </source>
</evidence>
<feature type="compositionally biased region" description="Basic and acidic residues" evidence="1">
    <location>
        <begin position="209"/>
        <end position="219"/>
    </location>
</feature>
<evidence type="ECO:0000256" key="1">
    <source>
        <dbReference type="SAM" id="MobiDB-lite"/>
    </source>
</evidence>
<feature type="compositionally biased region" description="Polar residues" evidence="1">
    <location>
        <begin position="275"/>
        <end position="288"/>
    </location>
</feature>
<name>A0A835H8J1_9MAGN</name>
<keyword evidence="3" id="KW-1185">Reference proteome</keyword>
<gene>
    <name evidence="2" type="ORF">IFM89_026645</name>
</gene>
<feature type="region of interest" description="Disordered" evidence="1">
    <location>
        <begin position="261"/>
        <end position="288"/>
    </location>
</feature>
<dbReference type="EMBL" id="JADFTS010000008">
    <property type="protein sequence ID" value="KAF9593974.1"/>
    <property type="molecule type" value="Genomic_DNA"/>
</dbReference>
<proteinExistence type="predicted"/>
<dbReference type="AlphaFoldDB" id="A0A835H8J1"/>
<evidence type="ECO:0000313" key="3">
    <source>
        <dbReference type="Proteomes" id="UP000631114"/>
    </source>
</evidence>
<feature type="compositionally biased region" description="Polar residues" evidence="1">
    <location>
        <begin position="233"/>
        <end position="249"/>
    </location>
</feature>
<organism evidence="2 3">
    <name type="scientific">Coptis chinensis</name>
    <dbReference type="NCBI Taxonomy" id="261450"/>
    <lineage>
        <taxon>Eukaryota</taxon>
        <taxon>Viridiplantae</taxon>
        <taxon>Streptophyta</taxon>
        <taxon>Embryophyta</taxon>
        <taxon>Tracheophyta</taxon>
        <taxon>Spermatophyta</taxon>
        <taxon>Magnoliopsida</taxon>
        <taxon>Ranunculales</taxon>
        <taxon>Ranunculaceae</taxon>
        <taxon>Coptidoideae</taxon>
        <taxon>Coptis</taxon>
    </lineage>
</organism>
<dbReference type="Proteomes" id="UP000631114">
    <property type="component" value="Unassembled WGS sequence"/>
</dbReference>